<proteinExistence type="predicted"/>
<comment type="caution">
    <text evidence="5">The sequence shown here is derived from an EMBL/GenBank/DDBJ whole genome shotgun (WGS) entry which is preliminary data.</text>
</comment>
<dbReference type="AlphaFoldDB" id="W9H380"/>
<dbReference type="Pfam" id="PF00691">
    <property type="entry name" value="OmpA"/>
    <property type="match status" value="1"/>
</dbReference>
<keyword evidence="6" id="KW-1185">Reference proteome</keyword>
<protein>
    <recommendedName>
        <fullName evidence="4">OmpA-like domain-containing protein</fullName>
    </recommendedName>
</protein>
<evidence type="ECO:0000313" key="6">
    <source>
        <dbReference type="Proteomes" id="UP000019486"/>
    </source>
</evidence>
<sequence length="286" mass="29427">MSRYVPSSVRRVALGCALGAATLPWLAPVSTLAQQAVAQTSTTTAPGVPARKPRVPETTAQAAPAPSGGTAAIDPGRPLPVPAEPSLQAAPIGPAGRRVPAPPGLQAGVPPEIAGTEIPAPPPDMPQTLAPAGVQFDTPVPPPSPGEPRQITSMPGLPRDQGGAPPPQVAAIPPTVPPGDLPTGTEFRVIFPDSASESLSPKDTALLNGVAARLRQNDTIRLQVMGYASGTPETNRDARRLSLERALAVRGYLVDQGIRPTRIDVRALGFQAPDGPTDRVDLLLVN</sequence>
<evidence type="ECO:0000256" key="3">
    <source>
        <dbReference type="SAM" id="SignalP"/>
    </source>
</evidence>
<evidence type="ECO:0000256" key="2">
    <source>
        <dbReference type="SAM" id="MobiDB-lite"/>
    </source>
</evidence>
<feature type="signal peptide" evidence="3">
    <location>
        <begin position="1"/>
        <end position="27"/>
    </location>
</feature>
<dbReference type="EMBL" id="AVFL01000020">
    <property type="protein sequence ID" value="EWY38218.1"/>
    <property type="molecule type" value="Genomic_DNA"/>
</dbReference>
<feature type="region of interest" description="Disordered" evidence="2">
    <location>
        <begin position="114"/>
        <end position="179"/>
    </location>
</feature>
<keyword evidence="3" id="KW-0732">Signal</keyword>
<dbReference type="Proteomes" id="UP000019486">
    <property type="component" value="Unassembled WGS sequence"/>
</dbReference>
<feature type="compositionally biased region" description="Low complexity" evidence="2">
    <location>
        <begin position="89"/>
        <end position="99"/>
    </location>
</feature>
<organism evidence="5 6">
    <name type="scientific">Skermanella stibiiresistens SB22</name>
    <dbReference type="NCBI Taxonomy" id="1385369"/>
    <lineage>
        <taxon>Bacteria</taxon>
        <taxon>Pseudomonadati</taxon>
        <taxon>Pseudomonadota</taxon>
        <taxon>Alphaproteobacteria</taxon>
        <taxon>Rhodospirillales</taxon>
        <taxon>Azospirillaceae</taxon>
        <taxon>Skermanella</taxon>
    </lineage>
</organism>
<evidence type="ECO:0000259" key="4">
    <source>
        <dbReference type="PROSITE" id="PS51123"/>
    </source>
</evidence>
<feature type="compositionally biased region" description="Pro residues" evidence="2">
    <location>
        <begin position="164"/>
        <end position="179"/>
    </location>
</feature>
<evidence type="ECO:0000256" key="1">
    <source>
        <dbReference type="PROSITE-ProRule" id="PRU00473"/>
    </source>
</evidence>
<dbReference type="InterPro" id="IPR036737">
    <property type="entry name" value="OmpA-like_sf"/>
</dbReference>
<dbReference type="PROSITE" id="PS51123">
    <property type="entry name" value="OMPA_2"/>
    <property type="match status" value="1"/>
</dbReference>
<feature type="region of interest" description="Disordered" evidence="2">
    <location>
        <begin position="38"/>
        <end position="101"/>
    </location>
</feature>
<name>W9H380_9PROT</name>
<dbReference type="STRING" id="1385369.N825_14710"/>
<feature type="chain" id="PRO_5004923373" description="OmpA-like domain-containing protein" evidence="3">
    <location>
        <begin position="28"/>
        <end position="286"/>
    </location>
</feature>
<reference evidence="5 6" key="1">
    <citation type="submission" date="2013-08" db="EMBL/GenBank/DDBJ databases">
        <title>The genome sequence of Skermanella stibiiresistens.</title>
        <authorList>
            <person name="Zhu W."/>
            <person name="Wang G."/>
        </authorList>
    </citation>
    <scope>NUCLEOTIDE SEQUENCE [LARGE SCALE GENOMIC DNA]</scope>
    <source>
        <strain evidence="5 6">SB22</strain>
    </source>
</reference>
<keyword evidence="1" id="KW-0472">Membrane</keyword>
<dbReference type="InterPro" id="IPR006665">
    <property type="entry name" value="OmpA-like"/>
</dbReference>
<dbReference type="Gene3D" id="3.30.1330.60">
    <property type="entry name" value="OmpA-like domain"/>
    <property type="match status" value="1"/>
</dbReference>
<dbReference type="SUPFAM" id="SSF103088">
    <property type="entry name" value="OmpA-like"/>
    <property type="match status" value="1"/>
</dbReference>
<gene>
    <name evidence="5" type="ORF">N825_14710</name>
</gene>
<dbReference type="RefSeq" id="WP_051512834.1">
    <property type="nucleotide sequence ID" value="NZ_AVFL01000020.1"/>
</dbReference>
<dbReference type="CDD" id="cd07185">
    <property type="entry name" value="OmpA_C-like"/>
    <property type="match status" value="1"/>
</dbReference>
<feature type="domain" description="OmpA-like" evidence="4">
    <location>
        <begin position="179"/>
        <end position="286"/>
    </location>
</feature>
<dbReference type="GO" id="GO:0016020">
    <property type="term" value="C:membrane"/>
    <property type="evidence" value="ECO:0007669"/>
    <property type="project" value="UniProtKB-UniRule"/>
</dbReference>
<accession>W9H380</accession>
<evidence type="ECO:0000313" key="5">
    <source>
        <dbReference type="EMBL" id="EWY38218.1"/>
    </source>
</evidence>